<gene>
    <name evidence="1" type="ORF">KME28_26070</name>
</gene>
<accession>A0A9E3HDA0</accession>
<reference evidence="1" key="1">
    <citation type="submission" date="2021-05" db="EMBL/GenBank/DDBJ databases">
        <authorList>
            <person name="Pietrasiak N."/>
            <person name="Ward R."/>
            <person name="Stajich J.E."/>
            <person name="Kurbessoian T."/>
        </authorList>
    </citation>
    <scope>NUCLEOTIDE SEQUENCE</scope>
    <source>
        <strain evidence="1">HA4357-MV3</strain>
    </source>
</reference>
<sequence>MLPLILQLLAAPFGADAVNPARRILGRILIERGANHLTVEQVQGTLKSAISLLALQAVQEKAKVHGWLGNQIQQAHTLLVKAIFEPSEQDKNYWIGICRIPEHLLKLDLPHPEYNHCEAPGVFRYENKTLLDHRKEDFLEFLEACPDYMSPAQALEEWLKQTIPYLFELLNTKLQDSIKTCFAIQLTQDNSSALLENFL</sequence>
<organism evidence="1 2">
    <name type="scientific">Pelatocladus maniniholoensis HA4357-MV3</name>
    <dbReference type="NCBI Taxonomy" id="1117104"/>
    <lineage>
        <taxon>Bacteria</taxon>
        <taxon>Bacillati</taxon>
        <taxon>Cyanobacteriota</taxon>
        <taxon>Cyanophyceae</taxon>
        <taxon>Nostocales</taxon>
        <taxon>Nostocaceae</taxon>
        <taxon>Pelatocladus</taxon>
    </lineage>
</organism>
<evidence type="ECO:0000313" key="2">
    <source>
        <dbReference type="Proteomes" id="UP000813215"/>
    </source>
</evidence>
<proteinExistence type="predicted"/>
<protein>
    <submittedName>
        <fullName evidence="1">Uncharacterized protein</fullName>
    </submittedName>
</protein>
<dbReference type="Proteomes" id="UP000813215">
    <property type="component" value="Unassembled WGS sequence"/>
</dbReference>
<dbReference type="EMBL" id="JAHHHW010000152">
    <property type="protein sequence ID" value="MBW4435085.1"/>
    <property type="molecule type" value="Genomic_DNA"/>
</dbReference>
<evidence type="ECO:0000313" key="1">
    <source>
        <dbReference type="EMBL" id="MBW4435085.1"/>
    </source>
</evidence>
<name>A0A9E3HDA0_9NOST</name>
<reference evidence="1" key="2">
    <citation type="journal article" date="2022" name="Microbiol. Resour. Announc.">
        <title>Metagenome Sequencing to Explore Phylogenomics of Terrestrial Cyanobacteria.</title>
        <authorList>
            <person name="Ward R.D."/>
            <person name="Stajich J.E."/>
            <person name="Johansen J.R."/>
            <person name="Huntemann M."/>
            <person name="Clum A."/>
            <person name="Foster B."/>
            <person name="Foster B."/>
            <person name="Roux S."/>
            <person name="Palaniappan K."/>
            <person name="Varghese N."/>
            <person name="Mukherjee S."/>
            <person name="Reddy T.B.K."/>
            <person name="Daum C."/>
            <person name="Copeland A."/>
            <person name="Chen I.A."/>
            <person name="Ivanova N.N."/>
            <person name="Kyrpides N.C."/>
            <person name="Shapiro N."/>
            <person name="Eloe-Fadrosh E.A."/>
            <person name="Pietrasiak N."/>
        </authorList>
    </citation>
    <scope>NUCLEOTIDE SEQUENCE</scope>
    <source>
        <strain evidence="1">HA4357-MV3</strain>
    </source>
</reference>
<dbReference type="AlphaFoldDB" id="A0A9E3HDA0"/>
<comment type="caution">
    <text evidence="1">The sequence shown here is derived from an EMBL/GenBank/DDBJ whole genome shotgun (WGS) entry which is preliminary data.</text>
</comment>